<dbReference type="OrthoDB" id="4598536at2759"/>
<sequence length="193" mass="22320">MGDLSRLKATKKGTLRISHDIRGQKWGSSWQNDTISIMTRQSPGSAHISVSRGMRRQMSWLLSHPHVDNSCSKAARAETRTAPGFGVRRCEWNRHALSAYTWLRTDRGPQRYWLHRIGKADTSSCQCGHHTENGFHIVFECPLYDTYRRHLGGAKDWEDIDRPIWVRVEEEDEWDAVEAFFGVLYTRLYGRGS</sequence>
<gene>
    <name evidence="1" type="ORF">L211DRAFT_718874</name>
</gene>
<evidence type="ECO:0008006" key="3">
    <source>
        <dbReference type="Google" id="ProtNLM"/>
    </source>
</evidence>
<dbReference type="AlphaFoldDB" id="A0A3N4L701"/>
<accession>A0A3N4L701</accession>
<dbReference type="Proteomes" id="UP000267821">
    <property type="component" value="Unassembled WGS sequence"/>
</dbReference>
<protein>
    <recommendedName>
        <fullName evidence="3">Reverse transcriptase zinc-binding domain-containing protein</fullName>
    </recommendedName>
</protein>
<evidence type="ECO:0000313" key="1">
    <source>
        <dbReference type="EMBL" id="RPB18667.1"/>
    </source>
</evidence>
<name>A0A3N4L701_9PEZI</name>
<organism evidence="1 2">
    <name type="scientific">Terfezia boudieri ATCC MYA-4762</name>
    <dbReference type="NCBI Taxonomy" id="1051890"/>
    <lineage>
        <taxon>Eukaryota</taxon>
        <taxon>Fungi</taxon>
        <taxon>Dikarya</taxon>
        <taxon>Ascomycota</taxon>
        <taxon>Pezizomycotina</taxon>
        <taxon>Pezizomycetes</taxon>
        <taxon>Pezizales</taxon>
        <taxon>Pezizaceae</taxon>
        <taxon>Terfezia</taxon>
    </lineage>
</organism>
<reference evidence="1 2" key="1">
    <citation type="journal article" date="2018" name="Nat. Ecol. Evol.">
        <title>Pezizomycetes genomes reveal the molecular basis of ectomycorrhizal truffle lifestyle.</title>
        <authorList>
            <person name="Murat C."/>
            <person name="Payen T."/>
            <person name="Noel B."/>
            <person name="Kuo A."/>
            <person name="Morin E."/>
            <person name="Chen J."/>
            <person name="Kohler A."/>
            <person name="Krizsan K."/>
            <person name="Balestrini R."/>
            <person name="Da Silva C."/>
            <person name="Montanini B."/>
            <person name="Hainaut M."/>
            <person name="Levati E."/>
            <person name="Barry K.W."/>
            <person name="Belfiori B."/>
            <person name="Cichocki N."/>
            <person name="Clum A."/>
            <person name="Dockter R.B."/>
            <person name="Fauchery L."/>
            <person name="Guy J."/>
            <person name="Iotti M."/>
            <person name="Le Tacon F."/>
            <person name="Lindquist E.A."/>
            <person name="Lipzen A."/>
            <person name="Malagnac F."/>
            <person name="Mello A."/>
            <person name="Molinier V."/>
            <person name="Miyauchi S."/>
            <person name="Poulain J."/>
            <person name="Riccioni C."/>
            <person name="Rubini A."/>
            <person name="Sitrit Y."/>
            <person name="Splivallo R."/>
            <person name="Traeger S."/>
            <person name="Wang M."/>
            <person name="Zifcakova L."/>
            <person name="Wipf D."/>
            <person name="Zambonelli A."/>
            <person name="Paolocci F."/>
            <person name="Nowrousian M."/>
            <person name="Ottonello S."/>
            <person name="Baldrian P."/>
            <person name="Spatafora J.W."/>
            <person name="Henrissat B."/>
            <person name="Nagy L.G."/>
            <person name="Aury J.M."/>
            <person name="Wincker P."/>
            <person name="Grigoriev I.V."/>
            <person name="Bonfante P."/>
            <person name="Martin F.M."/>
        </authorList>
    </citation>
    <scope>NUCLEOTIDE SEQUENCE [LARGE SCALE GENOMIC DNA]</scope>
    <source>
        <strain evidence="1 2">ATCC MYA-4762</strain>
    </source>
</reference>
<proteinExistence type="predicted"/>
<dbReference type="InParanoid" id="A0A3N4L701"/>
<evidence type="ECO:0000313" key="2">
    <source>
        <dbReference type="Proteomes" id="UP000267821"/>
    </source>
</evidence>
<keyword evidence="2" id="KW-1185">Reference proteome</keyword>
<dbReference type="EMBL" id="ML121616">
    <property type="protein sequence ID" value="RPB18667.1"/>
    <property type="molecule type" value="Genomic_DNA"/>
</dbReference>